<feature type="transmembrane region" description="Helical" evidence="1">
    <location>
        <begin position="283"/>
        <end position="307"/>
    </location>
</feature>
<dbReference type="PANTHER" id="PTHR37312">
    <property type="entry name" value="MEMBRANE-BOUND ACYLTRANSFERASE YKRP-RELATED"/>
    <property type="match status" value="1"/>
</dbReference>
<feature type="domain" description="Acyltransferase 3" evidence="2">
    <location>
        <begin position="7"/>
        <end position="271"/>
    </location>
</feature>
<proteinExistence type="predicted"/>
<feature type="transmembrane region" description="Helical" evidence="1">
    <location>
        <begin position="31"/>
        <end position="51"/>
    </location>
</feature>
<evidence type="ECO:0000313" key="3">
    <source>
        <dbReference type="EMBL" id="QAA34770.1"/>
    </source>
</evidence>
<feature type="transmembrane region" description="Helical" evidence="1">
    <location>
        <begin position="208"/>
        <end position="227"/>
    </location>
</feature>
<keyword evidence="1" id="KW-0812">Transmembrane</keyword>
<evidence type="ECO:0000313" key="4">
    <source>
        <dbReference type="Proteomes" id="UP000286268"/>
    </source>
</evidence>
<dbReference type="Proteomes" id="UP000286268">
    <property type="component" value="Chromosome"/>
</dbReference>
<protein>
    <recommendedName>
        <fullName evidence="2">Acyltransferase 3 domain-containing protein</fullName>
    </recommendedName>
</protein>
<feature type="transmembrane region" description="Helical" evidence="1">
    <location>
        <begin position="140"/>
        <end position="160"/>
    </location>
</feature>
<organism evidence="3 4">
    <name type="scientific">Clostridium manihotivorum</name>
    <dbReference type="NCBI Taxonomy" id="2320868"/>
    <lineage>
        <taxon>Bacteria</taxon>
        <taxon>Bacillati</taxon>
        <taxon>Bacillota</taxon>
        <taxon>Clostridia</taxon>
        <taxon>Eubacteriales</taxon>
        <taxon>Clostridiaceae</taxon>
        <taxon>Clostridium</taxon>
    </lineage>
</organism>
<gene>
    <name evidence="3" type="ORF">C1I91_25770</name>
</gene>
<dbReference type="AlphaFoldDB" id="A0A3R5QX82"/>
<name>A0A3R5QX82_9CLOT</name>
<dbReference type="EMBL" id="CP025746">
    <property type="protein sequence ID" value="QAA34770.1"/>
    <property type="molecule type" value="Genomic_DNA"/>
</dbReference>
<dbReference type="RefSeq" id="WP_128215482.1">
    <property type="nucleotide sequence ID" value="NZ_CP025746.1"/>
</dbReference>
<keyword evidence="1" id="KW-1133">Transmembrane helix</keyword>
<dbReference type="KEGG" id="cmah:C1I91_25770"/>
<dbReference type="InterPro" id="IPR002656">
    <property type="entry name" value="Acyl_transf_3_dom"/>
</dbReference>
<dbReference type="PANTHER" id="PTHR37312:SF1">
    <property type="entry name" value="MEMBRANE-BOUND ACYLTRANSFERASE YKRP-RELATED"/>
    <property type="match status" value="1"/>
</dbReference>
<accession>A0A3R5QX82</accession>
<feature type="transmembrane region" description="Helical" evidence="1">
    <location>
        <begin position="71"/>
        <end position="88"/>
    </location>
</feature>
<evidence type="ECO:0000256" key="1">
    <source>
        <dbReference type="SAM" id="Phobius"/>
    </source>
</evidence>
<keyword evidence="4" id="KW-1185">Reference proteome</keyword>
<keyword evidence="1" id="KW-0472">Membrane</keyword>
<dbReference type="GO" id="GO:0016747">
    <property type="term" value="F:acyltransferase activity, transferring groups other than amino-acyl groups"/>
    <property type="evidence" value="ECO:0007669"/>
    <property type="project" value="InterPro"/>
</dbReference>
<reference evidence="3 4" key="1">
    <citation type="submission" date="2018-01" db="EMBL/GenBank/DDBJ databases">
        <title>Genome Sequencing and Assembly of Anaerobacter polyendosporus strain CT4.</title>
        <authorList>
            <person name="Tachaapaikoon C."/>
            <person name="Sutheeworapong S."/>
            <person name="Jenjaroenpun P."/>
            <person name="Wongsurawat T."/>
            <person name="Nookeaw I."/>
            <person name="Cheawchanlertfa P."/>
            <person name="Kosugi A."/>
            <person name="Cheevadhanarak S."/>
            <person name="Ratanakhanokchai K."/>
        </authorList>
    </citation>
    <scope>NUCLEOTIDE SEQUENCE [LARGE SCALE GENOMIC DNA]</scope>
    <source>
        <strain evidence="3 4">CT4</strain>
    </source>
</reference>
<dbReference type="OrthoDB" id="6623990at2"/>
<feature type="transmembrane region" description="Helical" evidence="1">
    <location>
        <begin position="7"/>
        <end position="25"/>
    </location>
</feature>
<sequence>METKRVEWVDVCKGLAILAIFIGHIGPQDIITTFVFRYHVPLFFFLSGFFFSRRKVLTAKDYIIKCIKGTLVPYMFFCAINIVVEIVVNNGDVSKIPAFLTQGLFGVRDHIDFAVQLWFLTCLFSIQIIYYILNRILKKSILIVIITFTMTIMSAFFLKMPFNTTMFLNIDSAIYYTFFYCIGDLIYPKLESLSMSKTDDKTKKIIKMFGIITLIVTFYIYCKFSVLDEAIRRHSDISSIAFINTTVAQIITLFITFILIAANIIVAFSLSKSTYLADMGKNTIILCGFERVSMIIVFQVLGFMGIQLKTGQVIYKILIAVLKAAVIQKLFFKLFNNNIPWATGRSVKQLN</sequence>
<feature type="transmembrane region" description="Helical" evidence="1">
    <location>
        <begin position="247"/>
        <end position="271"/>
    </location>
</feature>
<dbReference type="Pfam" id="PF01757">
    <property type="entry name" value="Acyl_transf_3"/>
    <property type="match status" value="1"/>
</dbReference>
<dbReference type="InterPro" id="IPR052734">
    <property type="entry name" value="Nod_factor_acetyltransferase"/>
</dbReference>
<feature type="transmembrane region" description="Helical" evidence="1">
    <location>
        <begin position="113"/>
        <end position="133"/>
    </location>
</feature>
<feature type="transmembrane region" description="Helical" evidence="1">
    <location>
        <begin position="313"/>
        <end position="332"/>
    </location>
</feature>
<evidence type="ECO:0000259" key="2">
    <source>
        <dbReference type="Pfam" id="PF01757"/>
    </source>
</evidence>